<dbReference type="Gene3D" id="2.60.40.790">
    <property type="match status" value="1"/>
</dbReference>
<feature type="compositionally biased region" description="Basic and acidic residues" evidence="2">
    <location>
        <begin position="255"/>
        <end position="271"/>
    </location>
</feature>
<evidence type="ECO:0000256" key="1">
    <source>
        <dbReference type="SAM" id="Coils"/>
    </source>
</evidence>
<feature type="chain" id="PRO_5027923903" evidence="3">
    <location>
        <begin position="27"/>
        <end position="495"/>
    </location>
</feature>
<protein>
    <submittedName>
        <fullName evidence="5">Dynein assembly factor 4, axonemal-like isoform X1</fullName>
    </submittedName>
</protein>
<evidence type="ECO:0000313" key="5">
    <source>
        <dbReference type="RefSeq" id="XP_034250719.1"/>
    </source>
</evidence>
<dbReference type="SMART" id="SM00028">
    <property type="entry name" value="TPR"/>
    <property type="match status" value="3"/>
</dbReference>
<dbReference type="GeneID" id="117651084"/>
<proteinExistence type="predicted"/>
<organism evidence="5">
    <name type="scientific">Thrips palmi</name>
    <name type="common">Melon thrips</name>
    <dbReference type="NCBI Taxonomy" id="161013"/>
    <lineage>
        <taxon>Eukaryota</taxon>
        <taxon>Metazoa</taxon>
        <taxon>Ecdysozoa</taxon>
        <taxon>Arthropoda</taxon>
        <taxon>Hexapoda</taxon>
        <taxon>Insecta</taxon>
        <taxon>Pterygota</taxon>
        <taxon>Neoptera</taxon>
        <taxon>Paraneoptera</taxon>
        <taxon>Thysanoptera</taxon>
        <taxon>Terebrantia</taxon>
        <taxon>Thripoidea</taxon>
        <taxon>Thripidae</taxon>
        <taxon>Thrips</taxon>
    </lineage>
</organism>
<dbReference type="InterPro" id="IPR019734">
    <property type="entry name" value="TPR_rpt"/>
</dbReference>
<sequence>MVHKSSEVNGPCILMLLLTFAGLTNCATELYADAQSLPKLFEYGLFMTHILAIAALCQWPAQEFRTLARGLEVRGLATKYRQVCDPSAVREFQSLLSCIDKHQDNRYDLLGISCFDESTVTTANFKPFIFEAFLLHPIRETSSRCTVSNGELEFSLEKVDRNNVWESLCRDLSKEEKAKEREDVLHRVQLKRQQEEIEKRELLQNLQRKAVQQQIEMETNEKKKVDHLKDTERNTVMADLEAWKNQKTETALPDQHPRQDEIKIRDNDIWDQKSSSSSEDEPQADGGVQLTEDDLRPVPFPRSCGSIKIKFTPRTFPTPQRESQMEEEQAWLKKQAAAQRSVGFVAEDLRPEECNPQWLKDKGDSFFKVGNYLGAISAYSHGIKLCKDMASLYVNRSAAHYAVGNLQRVIEDCSMALELMTPHVRLNEDSRAKCHARRGAALCRLRMLKPGLADLQAALAIKPGDTKLQNDIERVKTLLEKSPCVDDDLSSIGTL</sequence>
<reference evidence="5" key="1">
    <citation type="submission" date="2025-08" db="UniProtKB">
        <authorList>
            <consortium name="RefSeq"/>
        </authorList>
    </citation>
    <scope>IDENTIFICATION</scope>
    <source>
        <tissue evidence="5">Total insect</tissue>
    </source>
</reference>
<keyword evidence="4" id="KW-1185">Reference proteome</keyword>
<evidence type="ECO:0000256" key="2">
    <source>
        <dbReference type="SAM" id="MobiDB-lite"/>
    </source>
</evidence>
<dbReference type="GO" id="GO:0036158">
    <property type="term" value="P:outer dynein arm assembly"/>
    <property type="evidence" value="ECO:0007669"/>
    <property type="project" value="TreeGrafter"/>
</dbReference>
<dbReference type="PANTHER" id="PTHR46492">
    <property type="entry name" value="DYNEIN ASSEMBLY FACTOR 4, AXONEMAL"/>
    <property type="match status" value="1"/>
</dbReference>
<feature type="signal peptide" evidence="3">
    <location>
        <begin position="1"/>
        <end position="26"/>
    </location>
</feature>
<dbReference type="KEGG" id="tpal:117651084"/>
<dbReference type="RefSeq" id="XP_034250719.1">
    <property type="nucleotide sequence ID" value="XM_034394828.1"/>
</dbReference>
<dbReference type="InterPro" id="IPR052004">
    <property type="entry name" value="Dynein_assembly_factor_4"/>
</dbReference>
<dbReference type="Proteomes" id="UP000515158">
    <property type="component" value="Unplaced"/>
</dbReference>
<feature type="region of interest" description="Disordered" evidence="2">
    <location>
        <begin position="244"/>
        <end position="297"/>
    </location>
</feature>
<dbReference type="GO" id="GO:0036159">
    <property type="term" value="P:inner dynein arm assembly"/>
    <property type="evidence" value="ECO:0007669"/>
    <property type="project" value="TreeGrafter"/>
</dbReference>
<dbReference type="GO" id="GO:0003341">
    <property type="term" value="P:cilium movement"/>
    <property type="evidence" value="ECO:0007669"/>
    <property type="project" value="TreeGrafter"/>
</dbReference>
<evidence type="ECO:0000256" key="3">
    <source>
        <dbReference type="SAM" id="SignalP"/>
    </source>
</evidence>
<keyword evidence="1" id="KW-0175">Coiled coil</keyword>
<dbReference type="AlphaFoldDB" id="A0A6P9A066"/>
<dbReference type="Gene3D" id="1.25.40.10">
    <property type="entry name" value="Tetratricopeptide repeat domain"/>
    <property type="match status" value="1"/>
</dbReference>
<dbReference type="InterPro" id="IPR008978">
    <property type="entry name" value="HSP20-like_chaperone"/>
</dbReference>
<dbReference type="InterPro" id="IPR011990">
    <property type="entry name" value="TPR-like_helical_dom_sf"/>
</dbReference>
<feature type="coiled-coil region" evidence="1">
    <location>
        <begin position="185"/>
        <end position="223"/>
    </location>
</feature>
<dbReference type="InParanoid" id="A0A6P9A066"/>
<keyword evidence="3" id="KW-0732">Signal</keyword>
<dbReference type="OrthoDB" id="348005at2759"/>
<evidence type="ECO:0000313" key="4">
    <source>
        <dbReference type="Proteomes" id="UP000515158"/>
    </source>
</evidence>
<dbReference type="SUPFAM" id="SSF48452">
    <property type="entry name" value="TPR-like"/>
    <property type="match status" value="1"/>
</dbReference>
<dbReference type="PANTHER" id="PTHR46492:SF1">
    <property type="entry name" value="DYNEIN AXONEMAL ASSEMBLY FACTOR 4"/>
    <property type="match status" value="1"/>
</dbReference>
<accession>A0A6P9A066</accession>
<gene>
    <name evidence="5" type="primary">LOC117651084</name>
</gene>
<name>A0A6P9A066_THRPL</name>
<dbReference type="SUPFAM" id="SSF49764">
    <property type="entry name" value="HSP20-like chaperones"/>
    <property type="match status" value="1"/>
</dbReference>